<evidence type="ECO:0000313" key="2">
    <source>
        <dbReference type="EMBL" id="EDY31587.1"/>
    </source>
</evidence>
<dbReference type="eggNOG" id="COG1244">
    <property type="taxonomic scope" value="Bacteria"/>
</dbReference>
<reference evidence="2 3" key="2">
    <citation type="submission" date="2008-08" db="EMBL/GenBank/DDBJ databases">
        <authorList>
            <person name="Fulton L."/>
            <person name="Clifton S."/>
            <person name="Fulton B."/>
            <person name="Xu J."/>
            <person name="Minx P."/>
            <person name="Pepin K.H."/>
            <person name="Johnson M."/>
            <person name="Bhonagiri V."/>
            <person name="Nash W.E."/>
            <person name="Mardis E.R."/>
            <person name="Wilson R.K."/>
        </authorList>
    </citation>
    <scope>NUCLEOTIDE SEQUENCE [LARGE SCALE GENOMIC DNA]</scope>
    <source>
        <strain evidence="2 3">ATCC 29176</strain>
    </source>
</reference>
<evidence type="ECO:0000256" key="1">
    <source>
        <dbReference type="SAM" id="MobiDB-lite"/>
    </source>
</evidence>
<dbReference type="SUPFAM" id="SSF102114">
    <property type="entry name" value="Radical SAM enzymes"/>
    <property type="match status" value="1"/>
</dbReference>
<accession>B5CT22</accession>
<dbReference type="HOGENOM" id="CLU_103667_0_0_9"/>
<dbReference type="InterPro" id="IPR007197">
    <property type="entry name" value="rSAM"/>
</dbReference>
<dbReference type="AlphaFoldDB" id="B5CT22"/>
<dbReference type="SFLD" id="SFLDS00029">
    <property type="entry name" value="Radical_SAM"/>
    <property type="match status" value="1"/>
</dbReference>
<keyword evidence="3" id="KW-1185">Reference proteome</keyword>
<dbReference type="Proteomes" id="UP000003254">
    <property type="component" value="Unassembled WGS sequence"/>
</dbReference>
<proteinExistence type="predicted"/>
<organism evidence="2 3">
    <name type="scientific">[Ruminococcus] lactaris ATCC 29176</name>
    <dbReference type="NCBI Taxonomy" id="471875"/>
    <lineage>
        <taxon>Bacteria</taxon>
        <taxon>Bacillati</taxon>
        <taxon>Bacillota</taxon>
        <taxon>Clostridia</taxon>
        <taxon>Lachnospirales</taxon>
        <taxon>Lachnospiraceae</taxon>
        <taxon>Mediterraneibacter</taxon>
    </lineage>
</organism>
<reference evidence="2 3" key="1">
    <citation type="submission" date="2008-08" db="EMBL/GenBank/DDBJ databases">
        <title>Draft genome sequence of Ruminococcus lactaris ATCC 29176.</title>
        <authorList>
            <person name="Sudarsanam P."/>
            <person name="Ley R."/>
            <person name="Guruge J."/>
            <person name="Turnbaugh P.J."/>
            <person name="Mahowald M."/>
            <person name="Liep D."/>
            <person name="Gordon J."/>
        </authorList>
    </citation>
    <scope>NUCLEOTIDE SEQUENCE [LARGE SCALE GENOMIC DNA]</scope>
    <source>
        <strain evidence="2 3">ATCC 29176</strain>
    </source>
</reference>
<feature type="region of interest" description="Disordered" evidence="1">
    <location>
        <begin position="1"/>
        <end position="24"/>
    </location>
</feature>
<gene>
    <name evidence="2" type="ORF">RUMLAC_02644</name>
</gene>
<dbReference type="GO" id="GO:0003824">
    <property type="term" value="F:catalytic activity"/>
    <property type="evidence" value="ECO:0007669"/>
    <property type="project" value="InterPro"/>
</dbReference>
<comment type="caution">
    <text evidence="2">The sequence shown here is derived from an EMBL/GenBank/DDBJ whole genome shotgun (WGS) entry which is preliminary data.</text>
</comment>
<dbReference type="InterPro" id="IPR058240">
    <property type="entry name" value="rSAM_sf"/>
</dbReference>
<protein>
    <recommendedName>
        <fullName evidence="4">Radical SAM domain protein</fullName>
    </recommendedName>
</protein>
<dbReference type="GO" id="GO:0051536">
    <property type="term" value="F:iron-sulfur cluster binding"/>
    <property type="evidence" value="ECO:0007669"/>
    <property type="project" value="InterPro"/>
</dbReference>
<sequence>MKIHFHFPGEQSWHASKEKERRVKMGQTENPVRYSIITDKNPREIVMLRGSGCRYLRCRFCDYHLDSSRNEEENYKINKEALSKVNGIYHSLEVINSGSFLELDEKTMEEIRRVCKEKQISQLRFEVHWMYHKHVQKWKDYFKKQGITLKIKMGVETFDDTFRREVFDKGMEGVMPEEIAGVADEVCLLFGISGQTAESMQKDIETGLKYFERICINIMVENTTPIRPDQEVIRLFVEQIYPKYKENQRVDILLQNTDFGVGGEEKEKEENE</sequence>
<evidence type="ECO:0000313" key="3">
    <source>
        <dbReference type="Proteomes" id="UP000003254"/>
    </source>
</evidence>
<name>B5CT22_9FIRM</name>
<evidence type="ECO:0008006" key="4">
    <source>
        <dbReference type="Google" id="ProtNLM"/>
    </source>
</evidence>
<dbReference type="EMBL" id="ABOU02000053">
    <property type="protein sequence ID" value="EDY31587.1"/>
    <property type="molecule type" value="Genomic_DNA"/>
</dbReference>